<comment type="caution">
    <text evidence="3">The sequence shown here is derived from an EMBL/GenBank/DDBJ whole genome shotgun (WGS) entry which is preliminary data.</text>
</comment>
<gene>
    <name evidence="3" type="ORF">EA752_14795</name>
</gene>
<accession>A0A429K1R1</accession>
<reference evidence="3 4" key="1">
    <citation type="submission" date="2018-10" db="EMBL/GenBank/DDBJ databases">
        <title>GWAS and RNA-Seq identify cryptic mechanisms of antimicrobial resistance in Acinetobacter baumannii.</title>
        <authorList>
            <person name="Sahl J.W."/>
        </authorList>
    </citation>
    <scope>NUCLEOTIDE SEQUENCE [LARGE SCALE GENOMIC DNA]</scope>
    <source>
        <strain evidence="3 4">TG41884</strain>
    </source>
</reference>
<protein>
    <submittedName>
        <fullName evidence="3">Phage gp6-like head-tail connector protein</fullName>
    </submittedName>
</protein>
<keyword evidence="1" id="KW-0175">Coiled coil</keyword>
<evidence type="ECO:0000313" key="4">
    <source>
        <dbReference type="Proteomes" id="UP000271320"/>
    </source>
</evidence>
<dbReference type="AlphaFoldDB" id="A0A429K1R1"/>
<dbReference type="Gene3D" id="1.10.3230.30">
    <property type="entry name" value="Phage gp6-like head-tail connector protein"/>
    <property type="match status" value="1"/>
</dbReference>
<dbReference type="RefSeq" id="WP_057073445.1">
    <property type="nucleotide sequence ID" value="NZ_BKDB01000010.1"/>
</dbReference>
<evidence type="ECO:0000256" key="2">
    <source>
        <dbReference type="SAM" id="MobiDB-lite"/>
    </source>
</evidence>
<proteinExistence type="predicted"/>
<organism evidence="3 4">
    <name type="scientific">Acinetobacter pittii</name>
    <name type="common">Acinetobacter genomosp. 3</name>
    <dbReference type="NCBI Taxonomy" id="48296"/>
    <lineage>
        <taxon>Bacteria</taxon>
        <taxon>Pseudomonadati</taxon>
        <taxon>Pseudomonadota</taxon>
        <taxon>Gammaproteobacteria</taxon>
        <taxon>Moraxellales</taxon>
        <taxon>Moraxellaceae</taxon>
        <taxon>Acinetobacter</taxon>
        <taxon>Acinetobacter calcoaceticus/baumannii complex</taxon>
    </lineage>
</organism>
<name>A0A429K1R1_ACIPI</name>
<dbReference type="Proteomes" id="UP000271320">
    <property type="component" value="Unassembled WGS sequence"/>
</dbReference>
<evidence type="ECO:0000313" key="3">
    <source>
        <dbReference type="EMBL" id="RSO57883.1"/>
    </source>
</evidence>
<sequence length="152" mass="17203">MSVLTINEAKSHQKIDDDDDSEIQRKLESAELMAARFMGRYFYASDADKIAGYEEVASILNEAKTKAAQLEACANNTSEQEERDFYLEQAKQIRRESRTEAAMRINGILINPLIRAGVLLTFGYLYETREATNELPISAENTLFPFRITLGV</sequence>
<feature type="region of interest" description="Disordered" evidence="2">
    <location>
        <begin position="1"/>
        <end position="21"/>
    </location>
</feature>
<feature type="coiled-coil region" evidence="1">
    <location>
        <begin position="60"/>
        <end position="96"/>
    </location>
</feature>
<dbReference type="CDD" id="cd08054">
    <property type="entry name" value="gp6"/>
    <property type="match status" value="1"/>
</dbReference>
<dbReference type="EMBL" id="RFEW01000012">
    <property type="protein sequence ID" value="RSO57883.1"/>
    <property type="molecule type" value="Genomic_DNA"/>
</dbReference>
<evidence type="ECO:0000256" key="1">
    <source>
        <dbReference type="SAM" id="Coils"/>
    </source>
</evidence>